<feature type="domain" description="Probable ATP-binding protein BrxC winged helix-turn-helix" evidence="1">
    <location>
        <begin position="755"/>
        <end position="879"/>
    </location>
</feature>
<feature type="domain" description="Probable ATP-binding protein BrxC alpha-helical" evidence="2">
    <location>
        <begin position="886"/>
        <end position="1009"/>
    </location>
</feature>
<dbReference type="InterPro" id="IPR047679">
    <property type="entry name" value="BREX_BrxC"/>
</dbReference>
<dbReference type="InterPro" id="IPR058036">
    <property type="entry name" value="BREX_BrxC_4th"/>
</dbReference>
<dbReference type="InterPro" id="IPR027417">
    <property type="entry name" value="P-loop_NTPase"/>
</dbReference>
<evidence type="ECO:0000313" key="4">
    <source>
        <dbReference type="EMBL" id="XBM00376.1"/>
    </source>
</evidence>
<dbReference type="NCBIfam" id="NF033441">
    <property type="entry name" value="BREX_BrxC"/>
    <property type="match status" value="1"/>
</dbReference>
<dbReference type="Pfam" id="PF25796">
    <property type="entry name" value="BREX_BrxC_4th"/>
    <property type="match status" value="1"/>
</dbReference>
<protein>
    <submittedName>
        <fullName evidence="4">BREX system P-loop protein BrxC</fullName>
    </submittedName>
</protein>
<dbReference type="RefSeq" id="WP_348944729.1">
    <property type="nucleotide sequence ID" value="NZ_CP157355.1"/>
</dbReference>
<sequence>MNIRQLFKKDIARPINGVIKADQRDLDSIWQELDEYVVTNQLNEYFRRFFDTYLAGYDRPNDAVIASRMGAWVSGFFGSGKSHFIKILSYLLENIEAQDSSTGQRKRAVDFFDEHKVPDSMLRADFQRAAQFSTDVILFNIDAKADSKSDRDVILQVFLRVFNEKLGLSGDAPHIAHMERYLTGKGAYEAFKTAFAASNGSSWENERDAVDFLRDDVVNALSVALGMSEDSAAAWFDNARETYRINIESFAELVNEYLKTKPKNHRVVFLVDEVGQFIGDNTQLMLNLQTITEQLGTLCNGQSWVVVTSQEDIDAALGEANKAKSQDFSKIQGRFHTRLSLASSNTDDVIGARLLAKTEEAHNELRDVFAAKGDIINNQLAFSSEGITLRSYKDAAEYVKYYPFAPYQFTLLSKIFEAIRRHGATGKHLSKGERSLLDAFQTAATSKDVIDESIDCMVPLYEFYPSIESFLDTTIKHSMDKAEAEIGGLFQAFDIKLLKTLFLIKYIPEIVKGTVDNLATLCVDEIDADKLALKRQIQESLARLEKENLVNRNGDDWMFLTHEEQDIAREIGHETISADEQTRKLASLVFEDVFKSASKVRHRDSKGDYEFNRLLDGKPYKQSSHELSLEIITELHDEFGAYTDQKCSMVTASSPRAILKLDAGERLYEELLAYLKVDQYIASKYDNASQAGKKILTFIKDENREREDRLRLQMSNLLAAAKLYVVGELVELKVSSASSVLDEAINYLVSNTYNKLSYLKPSGNPFEEIRAVLTAASTLQTSFLTGDDVPNALALKEVGDFLHLKTGMGGVTLEDTVAYFSRIPFGWKPDWEIVHLVARLFMAGEITLMMNGGALSASDALDPLTKAARFKQVTILKRKKTGAVELKKARDLFKDLFAGLGNEDEDKLVVEYRQQWRGWQEQLAGYHSLANQANYPGKADIETIQALIKKQTAISDSAAFIESLLKSSDDWLDAEEDRQDLAGFYDTSKGQIITWRRMLSSLQALKDNRDKLLDDTKAAPALRELEGLQSNPRPYKQISKIETLLGIVEQVNEALAAEKRSHALQQIDKKIAEVTSGLDQLAAPPELSNKALSKLQQLRQTVENETSIPQIFYLQNQAGNLLDIAMDVLAEYQAKLAAIKPAPAQTPKPAPQPVLVDGGKPTPVAAVVQTVADSAAPVYALIKPSKTVKAANFAGSKLYLESEADVEAYLAKLRSELLGIVNAGQRARIE</sequence>
<dbReference type="SUPFAM" id="SSF52540">
    <property type="entry name" value="P-loop containing nucleoside triphosphate hydrolases"/>
    <property type="match status" value="1"/>
</dbReference>
<feature type="domain" description="Probable ATP-binding protein BrxC 4th six-stranded beta-sheet" evidence="3">
    <location>
        <begin position="575"/>
        <end position="748"/>
    </location>
</feature>
<dbReference type="AlphaFoldDB" id="A0AAU7F976"/>
<dbReference type="KEGG" id="cmav:ABHF33_15150"/>
<reference evidence="4" key="1">
    <citation type="submission" date="2024-05" db="EMBL/GenBank/DDBJ databases">
        <authorList>
            <person name="Yang L."/>
            <person name="Pan L."/>
        </authorList>
    </citation>
    <scope>NUCLEOTIDE SEQUENCE</scope>
    <source>
        <strain evidence="4">FCG-7</strain>
    </source>
</reference>
<dbReference type="EMBL" id="CP157355">
    <property type="protein sequence ID" value="XBM00376.1"/>
    <property type="molecule type" value="Genomic_DNA"/>
</dbReference>
<evidence type="ECO:0000259" key="2">
    <source>
        <dbReference type="Pfam" id="PF25792"/>
    </source>
</evidence>
<accession>A0AAU7F976</accession>
<dbReference type="Pfam" id="PF25792">
    <property type="entry name" value="BREX_BrxC_helical"/>
    <property type="match status" value="1"/>
</dbReference>
<dbReference type="InterPro" id="IPR058037">
    <property type="entry name" value="BREX_BrxC_helical"/>
</dbReference>
<name>A0AAU7F976_9NEIS</name>
<gene>
    <name evidence="4" type="primary">brxC</name>
    <name evidence="4" type="ORF">ABHF33_15150</name>
</gene>
<evidence type="ECO:0000259" key="3">
    <source>
        <dbReference type="Pfam" id="PF25796"/>
    </source>
</evidence>
<proteinExistence type="predicted"/>
<organism evidence="4">
    <name type="scientific">Chitinibacter mangrovi</name>
    <dbReference type="NCBI Taxonomy" id="3153927"/>
    <lineage>
        <taxon>Bacteria</taxon>
        <taxon>Pseudomonadati</taxon>
        <taxon>Pseudomonadota</taxon>
        <taxon>Betaproteobacteria</taxon>
        <taxon>Neisseriales</taxon>
        <taxon>Chitinibacteraceae</taxon>
        <taxon>Chitinibacter</taxon>
    </lineage>
</organism>
<evidence type="ECO:0000259" key="1">
    <source>
        <dbReference type="Pfam" id="PF25791"/>
    </source>
</evidence>
<dbReference type="Pfam" id="PF25791">
    <property type="entry name" value="WHD_BREX_BrxC"/>
    <property type="match status" value="1"/>
</dbReference>
<dbReference type="InterPro" id="IPR058038">
    <property type="entry name" value="BREX_BrxC_wHTH"/>
</dbReference>